<dbReference type="Pfam" id="PF13456">
    <property type="entry name" value="RVT_3"/>
    <property type="match status" value="1"/>
</dbReference>
<protein>
    <recommendedName>
        <fullName evidence="1">RNase H type-1 domain-containing protein</fullName>
    </recommendedName>
</protein>
<evidence type="ECO:0000259" key="1">
    <source>
        <dbReference type="Pfam" id="PF13456"/>
    </source>
</evidence>
<keyword evidence="3" id="KW-1185">Reference proteome</keyword>
<gene>
    <name evidence="2" type="ORF">V6N11_029532</name>
</gene>
<name>A0ABR2P7B7_9ROSI</name>
<proteinExistence type="predicted"/>
<comment type="caution">
    <text evidence="2">The sequence shown here is derived from an EMBL/GenBank/DDBJ whole genome shotgun (WGS) entry which is preliminary data.</text>
</comment>
<dbReference type="Proteomes" id="UP001396334">
    <property type="component" value="Unassembled WGS sequence"/>
</dbReference>
<organism evidence="2 3">
    <name type="scientific">Hibiscus sabdariffa</name>
    <name type="common">roselle</name>
    <dbReference type="NCBI Taxonomy" id="183260"/>
    <lineage>
        <taxon>Eukaryota</taxon>
        <taxon>Viridiplantae</taxon>
        <taxon>Streptophyta</taxon>
        <taxon>Embryophyta</taxon>
        <taxon>Tracheophyta</taxon>
        <taxon>Spermatophyta</taxon>
        <taxon>Magnoliopsida</taxon>
        <taxon>eudicotyledons</taxon>
        <taxon>Gunneridae</taxon>
        <taxon>Pentapetalae</taxon>
        <taxon>rosids</taxon>
        <taxon>malvids</taxon>
        <taxon>Malvales</taxon>
        <taxon>Malvaceae</taxon>
        <taxon>Malvoideae</taxon>
        <taxon>Hibiscus</taxon>
    </lineage>
</organism>
<dbReference type="EMBL" id="JBBPBN010000078">
    <property type="protein sequence ID" value="KAK8984213.1"/>
    <property type="molecule type" value="Genomic_DNA"/>
</dbReference>
<feature type="domain" description="RNase H type-1" evidence="1">
    <location>
        <begin position="3"/>
        <end position="79"/>
    </location>
</feature>
<sequence>MLIAELWTINNVFSHALRLGYRRAELETNNVKVARMATGKSRTLSNHALVIAIRLLLAFDWKIMICHICGTVNEVTNSLTWICHGTPIRGFHYDELSVEIVAAMLKDMSSIV</sequence>
<reference evidence="2 3" key="1">
    <citation type="journal article" date="2024" name="G3 (Bethesda)">
        <title>Genome assembly of Hibiscus sabdariffa L. provides insights into metabolisms of medicinal natural products.</title>
        <authorList>
            <person name="Kim T."/>
        </authorList>
    </citation>
    <scope>NUCLEOTIDE SEQUENCE [LARGE SCALE GENOMIC DNA]</scope>
    <source>
        <strain evidence="2">TK-2024</strain>
        <tissue evidence="2">Old leaves</tissue>
    </source>
</reference>
<evidence type="ECO:0000313" key="2">
    <source>
        <dbReference type="EMBL" id="KAK8984213.1"/>
    </source>
</evidence>
<dbReference type="InterPro" id="IPR002156">
    <property type="entry name" value="RNaseH_domain"/>
</dbReference>
<evidence type="ECO:0000313" key="3">
    <source>
        <dbReference type="Proteomes" id="UP001396334"/>
    </source>
</evidence>
<accession>A0ABR2P7B7</accession>